<dbReference type="PANTHER" id="PTHR11178:SF1">
    <property type="entry name" value="NFU1 IRON-SULFUR CLUSTER SCAFFOLD HOMOLOG, MITOCHONDRIAL"/>
    <property type="match status" value="1"/>
</dbReference>
<protein>
    <submittedName>
        <fullName evidence="3">Scaffolding protein</fullName>
    </submittedName>
</protein>
<dbReference type="Pfam" id="PF08712">
    <property type="entry name" value="Nfu_N"/>
    <property type="match status" value="1"/>
</dbReference>
<proteinExistence type="inferred from homology"/>
<reference evidence="3 4" key="1">
    <citation type="journal article" date="2019" name="Nat. Microbiol.">
        <title>Mediterranean grassland soil C-N compound turnover is dependent on rainfall and depth, and is mediated by genomically divergent microorganisms.</title>
        <authorList>
            <person name="Diamond S."/>
            <person name="Andeer P.F."/>
            <person name="Li Z."/>
            <person name="Crits-Christoph A."/>
            <person name="Burstein D."/>
            <person name="Anantharaman K."/>
            <person name="Lane K.R."/>
            <person name="Thomas B.C."/>
            <person name="Pan C."/>
            <person name="Northen T.R."/>
            <person name="Banfield J.F."/>
        </authorList>
    </citation>
    <scope>NUCLEOTIDE SEQUENCE [LARGE SCALE GENOMIC DNA]</scope>
    <source>
        <strain evidence="3">NP_8</strain>
    </source>
</reference>
<dbReference type="InterPro" id="IPR036498">
    <property type="entry name" value="Nfu/NifU_N_sf"/>
</dbReference>
<feature type="domain" description="Scaffold protein Nfu/NifU N-terminal" evidence="2">
    <location>
        <begin position="7"/>
        <end position="93"/>
    </location>
</feature>
<dbReference type="PANTHER" id="PTHR11178">
    <property type="entry name" value="IRON-SULFUR CLUSTER SCAFFOLD PROTEIN NFU-RELATED"/>
    <property type="match status" value="1"/>
</dbReference>
<dbReference type="SUPFAM" id="SSF110836">
    <property type="entry name" value="Hypothetical protein SAV1430"/>
    <property type="match status" value="1"/>
</dbReference>
<comment type="caution">
    <text evidence="3">The sequence shown here is derived from an EMBL/GenBank/DDBJ whole genome shotgun (WGS) entry which is preliminary data.</text>
</comment>
<dbReference type="EMBL" id="VBAP01000008">
    <property type="protein sequence ID" value="TMI76969.1"/>
    <property type="molecule type" value="Genomic_DNA"/>
</dbReference>
<evidence type="ECO:0000256" key="1">
    <source>
        <dbReference type="ARBA" id="ARBA00006420"/>
    </source>
</evidence>
<sequence>MAEAITIETQPTPNVNALKFVLNRRLTEGKSQTFRTPREAAASPLAAALLAIPGVVQVFLLNDFITVTRNPAARWEDISDQAESAIRGYFESEGS</sequence>
<evidence type="ECO:0000313" key="4">
    <source>
        <dbReference type="Proteomes" id="UP000318834"/>
    </source>
</evidence>
<gene>
    <name evidence="3" type="ORF">E6H05_01805</name>
</gene>
<dbReference type="SMART" id="SM00932">
    <property type="entry name" value="Nfu_N"/>
    <property type="match status" value="1"/>
</dbReference>
<evidence type="ECO:0000259" key="2">
    <source>
        <dbReference type="SMART" id="SM00932"/>
    </source>
</evidence>
<evidence type="ECO:0000313" key="3">
    <source>
        <dbReference type="EMBL" id="TMI76969.1"/>
    </source>
</evidence>
<organism evidence="3 4">
    <name type="scientific">Candidatus Segetimicrobium genomatis</name>
    <dbReference type="NCBI Taxonomy" id="2569760"/>
    <lineage>
        <taxon>Bacteria</taxon>
        <taxon>Bacillati</taxon>
        <taxon>Candidatus Sysuimicrobiota</taxon>
        <taxon>Candidatus Sysuimicrobiia</taxon>
        <taxon>Candidatus Sysuimicrobiales</taxon>
        <taxon>Candidatus Segetimicrobiaceae</taxon>
        <taxon>Candidatus Segetimicrobium</taxon>
    </lineage>
</organism>
<dbReference type="Proteomes" id="UP000318834">
    <property type="component" value="Unassembled WGS sequence"/>
</dbReference>
<dbReference type="InterPro" id="IPR014824">
    <property type="entry name" value="Nfu/NifU_N"/>
</dbReference>
<dbReference type="AlphaFoldDB" id="A0A537J084"/>
<comment type="similarity">
    <text evidence="1">Belongs to the NifU family.</text>
</comment>
<dbReference type="Gene3D" id="3.30.1370.70">
    <property type="entry name" value="Scaffold protein Nfu/NifU, N-terminal domain"/>
    <property type="match status" value="1"/>
</dbReference>
<name>A0A537J084_9BACT</name>
<accession>A0A537J084</accession>